<dbReference type="GO" id="GO:0005886">
    <property type="term" value="C:plasma membrane"/>
    <property type="evidence" value="ECO:0007669"/>
    <property type="project" value="UniProtKB-SubCell"/>
</dbReference>
<evidence type="ECO:0000256" key="2">
    <source>
        <dbReference type="ARBA" id="ARBA00022448"/>
    </source>
</evidence>
<evidence type="ECO:0000256" key="5">
    <source>
        <dbReference type="ARBA" id="ARBA00022989"/>
    </source>
</evidence>
<evidence type="ECO:0000256" key="6">
    <source>
        <dbReference type="ARBA" id="ARBA00023136"/>
    </source>
</evidence>
<dbReference type="Proteomes" id="UP000638014">
    <property type="component" value="Unassembled WGS sequence"/>
</dbReference>
<dbReference type="AlphaFoldDB" id="A0A8J6UIV6"/>
<feature type="transmembrane region" description="Helical" evidence="7">
    <location>
        <begin position="129"/>
        <end position="151"/>
    </location>
</feature>
<feature type="transmembrane region" description="Helical" evidence="7">
    <location>
        <begin position="171"/>
        <end position="196"/>
    </location>
</feature>
<evidence type="ECO:0000313" key="8">
    <source>
        <dbReference type="EMBL" id="MBD1389223.1"/>
    </source>
</evidence>
<dbReference type="GO" id="GO:0000041">
    <property type="term" value="P:transition metal ion transport"/>
    <property type="evidence" value="ECO:0007669"/>
    <property type="project" value="InterPro"/>
</dbReference>
<keyword evidence="3" id="KW-1003">Cell membrane</keyword>
<accession>A0A8J6UIV6</accession>
<keyword evidence="9" id="KW-1185">Reference proteome</keyword>
<evidence type="ECO:0000313" key="9">
    <source>
        <dbReference type="Proteomes" id="UP000638014"/>
    </source>
</evidence>
<keyword evidence="2" id="KW-0813">Transport</keyword>
<organism evidence="8 9">
    <name type="scientific">Neiella litorisoli</name>
    <dbReference type="NCBI Taxonomy" id="2771431"/>
    <lineage>
        <taxon>Bacteria</taxon>
        <taxon>Pseudomonadati</taxon>
        <taxon>Pseudomonadota</taxon>
        <taxon>Gammaproteobacteria</taxon>
        <taxon>Alteromonadales</taxon>
        <taxon>Echinimonadaceae</taxon>
        <taxon>Neiella</taxon>
    </lineage>
</organism>
<reference evidence="8" key="1">
    <citation type="submission" date="2020-09" db="EMBL/GenBank/DDBJ databases">
        <title>A novel bacterium of genus Neiella, isolated from South China Sea.</title>
        <authorList>
            <person name="Huang H."/>
            <person name="Mo K."/>
            <person name="Hu Y."/>
        </authorList>
    </citation>
    <scope>NUCLEOTIDE SEQUENCE</scope>
    <source>
        <strain evidence="8">HB171785</strain>
    </source>
</reference>
<evidence type="ECO:0000256" key="7">
    <source>
        <dbReference type="SAM" id="Phobius"/>
    </source>
</evidence>
<keyword evidence="6 7" id="KW-0472">Membrane</keyword>
<feature type="transmembrane region" description="Helical" evidence="7">
    <location>
        <begin position="103"/>
        <end position="120"/>
    </location>
</feature>
<gene>
    <name evidence="8" type="ORF">IC617_07285</name>
</gene>
<evidence type="ECO:0000256" key="1">
    <source>
        <dbReference type="ARBA" id="ARBA00004651"/>
    </source>
</evidence>
<name>A0A8J6UIV6_9GAMM</name>
<dbReference type="RefSeq" id="WP_191144332.1">
    <property type="nucleotide sequence ID" value="NZ_JACXAF010000008.1"/>
</dbReference>
<proteinExistence type="predicted"/>
<keyword evidence="4 7" id="KW-0812">Transmembrane</keyword>
<feature type="transmembrane region" description="Helical" evidence="7">
    <location>
        <begin position="62"/>
        <end position="91"/>
    </location>
</feature>
<keyword evidence="5 7" id="KW-1133">Transmembrane helix</keyword>
<dbReference type="InterPro" id="IPR002751">
    <property type="entry name" value="CbiM/NikMN"/>
</dbReference>
<evidence type="ECO:0000256" key="4">
    <source>
        <dbReference type="ARBA" id="ARBA00022692"/>
    </source>
</evidence>
<sequence length="212" mass="24116">MHWELVGAICWLSLLLWQQPASCWRRLTSSPFTSKAFAASLALLAVLWQFDIELVAGLSLHFLLVTSAALILGFRLACWATSGALLLLAFVGLMDWPSLAQEWLFQVLPALVVSYGLLLVSRKYLPRHLFVFIFVNSFLAAALAIALSIYLQAGWFGWTGQFSEQQIDHYLLRMLPLMLFPEALLNGMLMTLLVVYKPDYVYTFSDWDYLRN</sequence>
<protein>
    <submittedName>
        <fullName evidence="8">Energy-coupling factor ABC transporter permease</fullName>
    </submittedName>
</protein>
<evidence type="ECO:0000256" key="3">
    <source>
        <dbReference type="ARBA" id="ARBA00022475"/>
    </source>
</evidence>
<dbReference type="Pfam" id="PF01891">
    <property type="entry name" value="CbiM"/>
    <property type="match status" value="1"/>
</dbReference>
<comment type="caution">
    <text evidence="8">The sequence shown here is derived from an EMBL/GenBank/DDBJ whole genome shotgun (WGS) entry which is preliminary data.</text>
</comment>
<comment type="subcellular location">
    <subcellularLocation>
        <location evidence="1">Cell membrane</location>
        <topology evidence="1">Multi-pass membrane protein</topology>
    </subcellularLocation>
</comment>
<dbReference type="EMBL" id="JACXAF010000008">
    <property type="protein sequence ID" value="MBD1389223.1"/>
    <property type="molecule type" value="Genomic_DNA"/>
</dbReference>
<dbReference type="Gene3D" id="1.10.1760.20">
    <property type="match status" value="1"/>
</dbReference>